<keyword evidence="2" id="KW-1185">Reference proteome</keyword>
<evidence type="ECO:0008006" key="3">
    <source>
        <dbReference type="Google" id="ProtNLM"/>
    </source>
</evidence>
<dbReference type="Proteomes" id="UP001174210">
    <property type="component" value="Unassembled WGS sequence"/>
</dbReference>
<organism evidence="1 2">
    <name type="scientific">Leifsonia virtsii</name>
    <dbReference type="NCBI Taxonomy" id="3035915"/>
    <lineage>
        <taxon>Bacteria</taxon>
        <taxon>Bacillati</taxon>
        <taxon>Actinomycetota</taxon>
        <taxon>Actinomycetes</taxon>
        <taxon>Micrococcales</taxon>
        <taxon>Microbacteriaceae</taxon>
        <taxon>Leifsonia</taxon>
    </lineage>
</organism>
<dbReference type="EMBL" id="JAROCB010000004">
    <property type="protein sequence ID" value="MDN4598456.1"/>
    <property type="molecule type" value="Genomic_DNA"/>
</dbReference>
<dbReference type="RefSeq" id="WP_301219800.1">
    <property type="nucleotide sequence ID" value="NZ_JAROCB010000004.1"/>
</dbReference>
<comment type="caution">
    <text evidence="1">The sequence shown here is derived from an EMBL/GenBank/DDBJ whole genome shotgun (WGS) entry which is preliminary data.</text>
</comment>
<protein>
    <recommendedName>
        <fullName evidence="3">HK97 gp10 family phage protein</fullName>
    </recommendedName>
</protein>
<evidence type="ECO:0000313" key="1">
    <source>
        <dbReference type="EMBL" id="MDN4598456.1"/>
    </source>
</evidence>
<accession>A0ABT8J1G6</accession>
<name>A0ABT8J1G6_9MICO</name>
<sequence length="131" mass="14291">MSYRIDVTSKQNGAEVIEAMLQGSERGVNLAAEFLLGLAKDRVPFRDGDLSASGTVERADDAAGIEADVVFDAPYAARWHEDGELIDSLGRHYKGGSNFQNGRESHYVENPARENRRQIAAIIRKEAKAGG</sequence>
<gene>
    <name evidence="1" type="ORF">P5G59_14985</name>
</gene>
<evidence type="ECO:0000313" key="2">
    <source>
        <dbReference type="Proteomes" id="UP001174210"/>
    </source>
</evidence>
<reference evidence="1" key="1">
    <citation type="submission" date="2023-03" db="EMBL/GenBank/DDBJ databases">
        <title>MT1 and MT2 Draft Genomes of Novel Species.</title>
        <authorList>
            <person name="Venkateswaran K."/>
        </authorList>
    </citation>
    <scope>NUCLEOTIDE SEQUENCE</scope>
    <source>
        <strain evidence="1">F6_8S_P_1A</strain>
    </source>
</reference>
<proteinExistence type="predicted"/>